<reference evidence="2" key="2">
    <citation type="submission" date="2015-01" db="EMBL/GenBank/DDBJ databases">
        <title>Evolutionary Origins and Diversification of the Mycorrhizal Mutualists.</title>
        <authorList>
            <consortium name="DOE Joint Genome Institute"/>
            <consortium name="Mycorrhizal Genomics Consortium"/>
            <person name="Kohler A."/>
            <person name="Kuo A."/>
            <person name="Nagy L.G."/>
            <person name="Floudas D."/>
            <person name="Copeland A."/>
            <person name="Barry K.W."/>
            <person name="Cichocki N."/>
            <person name="Veneault-Fourrey C."/>
            <person name="LaButti K."/>
            <person name="Lindquist E.A."/>
            <person name="Lipzen A."/>
            <person name="Lundell T."/>
            <person name="Morin E."/>
            <person name="Murat C."/>
            <person name="Riley R."/>
            <person name="Ohm R."/>
            <person name="Sun H."/>
            <person name="Tunlid A."/>
            <person name="Henrissat B."/>
            <person name="Grigoriev I.V."/>
            <person name="Hibbett D.S."/>
            <person name="Martin F."/>
        </authorList>
    </citation>
    <scope>NUCLEOTIDE SEQUENCE [LARGE SCALE GENOMIC DNA]</scope>
    <source>
        <strain evidence="2">LaAM-08-1</strain>
    </source>
</reference>
<dbReference type="OrthoDB" id="2713924at2759"/>
<accession>A0A0C9XQ86</accession>
<dbReference type="Proteomes" id="UP000054477">
    <property type="component" value="Unassembled WGS sequence"/>
</dbReference>
<feature type="non-terminal residue" evidence="1">
    <location>
        <position position="58"/>
    </location>
</feature>
<dbReference type="AlphaFoldDB" id="A0A0C9XQ86"/>
<gene>
    <name evidence="1" type="ORF">K443DRAFT_60982</name>
</gene>
<organism evidence="1 2">
    <name type="scientific">Laccaria amethystina LaAM-08-1</name>
    <dbReference type="NCBI Taxonomy" id="1095629"/>
    <lineage>
        <taxon>Eukaryota</taxon>
        <taxon>Fungi</taxon>
        <taxon>Dikarya</taxon>
        <taxon>Basidiomycota</taxon>
        <taxon>Agaricomycotina</taxon>
        <taxon>Agaricomycetes</taxon>
        <taxon>Agaricomycetidae</taxon>
        <taxon>Agaricales</taxon>
        <taxon>Agaricineae</taxon>
        <taxon>Hydnangiaceae</taxon>
        <taxon>Laccaria</taxon>
    </lineage>
</organism>
<proteinExistence type="predicted"/>
<name>A0A0C9XQ86_9AGAR</name>
<dbReference type="EMBL" id="KN838675">
    <property type="protein sequence ID" value="KIJ98172.1"/>
    <property type="molecule type" value="Genomic_DNA"/>
</dbReference>
<sequence>MAKNGLIPGMPTNFPPANPPKCEFCVLGKQMKTPVPKTRKEGPGHKATRVLEKVWVDL</sequence>
<protein>
    <submittedName>
        <fullName evidence="1">Uncharacterized protein</fullName>
    </submittedName>
</protein>
<reference evidence="1 2" key="1">
    <citation type="submission" date="2014-04" db="EMBL/GenBank/DDBJ databases">
        <authorList>
            <consortium name="DOE Joint Genome Institute"/>
            <person name="Kuo A."/>
            <person name="Kohler A."/>
            <person name="Nagy L.G."/>
            <person name="Floudas D."/>
            <person name="Copeland A."/>
            <person name="Barry K.W."/>
            <person name="Cichocki N."/>
            <person name="Veneault-Fourrey C."/>
            <person name="LaButti K."/>
            <person name="Lindquist E.A."/>
            <person name="Lipzen A."/>
            <person name="Lundell T."/>
            <person name="Morin E."/>
            <person name="Murat C."/>
            <person name="Sun H."/>
            <person name="Tunlid A."/>
            <person name="Henrissat B."/>
            <person name="Grigoriev I.V."/>
            <person name="Hibbett D.S."/>
            <person name="Martin F."/>
            <person name="Nordberg H.P."/>
            <person name="Cantor M.N."/>
            <person name="Hua S.X."/>
        </authorList>
    </citation>
    <scope>NUCLEOTIDE SEQUENCE [LARGE SCALE GENOMIC DNA]</scope>
    <source>
        <strain evidence="1 2">LaAM-08-1</strain>
    </source>
</reference>
<evidence type="ECO:0000313" key="1">
    <source>
        <dbReference type="EMBL" id="KIJ98172.1"/>
    </source>
</evidence>
<evidence type="ECO:0000313" key="2">
    <source>
        <dbReference type="Proteomes" id="UP000054477"/>
    </source>
</evidence>
<keyword evidence="2" id="KW-1185">Reference proteome</keyword>
<dbReference type="HOGENOM" id="CLU_2812788_0_0_1"/>